<name>A0ABX8LPL1_9BACT</name>
<protein>
    <submittedName>
        <fullName evidence="1">Uncharacterized protein</fullName>
    </submittedName>
</protein>
<proteinExistence type="predicted"/>
<evidence type="ECO:0000313" key="1">
    <source>
        <dbReference type="EMBL" id="QXE92635.1"/>
    </source>
</evidence>
<dbReference type="Proteomes" id="UP000683559">
    <property type="component" value="Chromosome"/>
</dbReference>
<sequence length="85" mass="9685">MTFETEMIVPLRVLDDPGQEATASITSLRYSLALGYRTDNNHKTGGLELLREELTHAKGEPVKHLLFPHTALTWRNSAARKKKRR</sequence>
<organism evidence="1 2">
    <name type="scientific">Geomonas subterranea</name>
    <dbReference type="NCBI Taxonomy" id="2847989"/>
    <lineage>
        <taxon>Bacteria</taxon>
        <taxon>Pseudomonadati</taxon>
        <taxon>Thermodesulfobacteriota</taxon>
        <taxon>Desulfuromonadia</taxon>
        <taxon>Geobacterales</taxon>
        <taxon>Geobacteraceae</taxon>
        <taxon>Geomonas</taxon>
    </lineage>
</organism>
<gene>
    <name evidence="1" type="ORF">KP001_09000</name>
</gene>
<evidence type="ECO:0000313" key="2">
    <source>
        <dbReference type="Proteomes" id="UP000683559"/>
    </source>
</evidence>
<dbReference type="RefSeq" id="WP_217289183.1">
    <property type="nucleotide sequence ID" value="NZ_CP077683.1"/>
</dbReference>
<dbReference type="EMBL" id="CP077683">
    <property type="protein sequence ID" value="QXE92635.1"/>
    <property type="molecule type" value="Genomic_DNA"/>
</dbReference>
<reference evidence="1 2" key="1">
    <citation type="submission" date="2021-06" db="EMBL/GenBank/DDBJ databases">
        <title>Gemonas diversity in paddy soil.</title>
        <authorList>
            <person name="Liu G."/>
        </authorList>
    </citation>
    <scope>NUCLEOTIDE SEQUENCE [LARGE SCALE GENOMIC DNA]</scope>
    <source>
        <strain evidence="1 2">RG2</strain>
    </source>
</reference>
<keyword evidence="2" id="KW-1185">Reference proteome</keyword>
<accession>A0ABX8LPL1</accession>